<gene>
    <name evidence="7" type="ORF">HDF09_000625</name>
</gene>
<keyword evidence="3 6" id="KW-0812">Transmembrane</keyword>
<evidence type="ECO:0000256" key="5">
    <source>
        <dbReference type="ARBA" id="ARBA00023136"/>
    </source>
</evidence>
<dbReference type="PANTHER" id="PTHR39087:SF2">
    <property type="entry name" value="UPF0104 MEMBRANE PROTEIN MJ1595"/>
    <property type="match status" value="1"/>
</dbReference>
<dbReference type="Pfam" id="PF03706">
    <property type="entry name" value="LPG_synthase_TM"/>
    <property type="match status" value="1"/>
</dbReference>
<dbReference type="GO" id="GO:0005886">
    <property type="term" value="C:plasma membrane"/>
    <property type="evidence" value="ECO:0007669"/>
    <property type="project" value="UniProtKB-SubCell"/>
</dbReference>
<feature type="transmembrane region" description="Helical" evidence="6">
    <location>
        <begin position="241"/>
        <end position="263"/>
    </location>
</feature>
<keyword evidence="8" id="KW-1185">Reference proteome</keyword>
<evidence type="ECO:0000256" key="6">
    <source>
        <dbReference type="SAM" id="Phobius"/>
    </source>
</evidence>
<keyword evidence="2" id="KW-1003">Cell membrane</keyword>
<accession>A0A7W8IGU5</accession>
<evidence type="ECO:0000313" key="8">
    <source>
        <dbReference type="Proteomes" id="UP000568106"/>
    </source>
</evidence>
<sequence>MSAAANSRNLLKTIPGLLISAFFLWYTFHNIPLNEFRALRAVHPAWILGVLGFTVASYTLRCVRWSQMMPRNGRSLRAHFAVCARVLMTSLAANNILPLRIGDIMRIFTYSDDLGTAPSVILSTVILEKLLDIFVLVLLFVSTVGRIATPRLRLIATISLAVSAIGLLILLVAARSLQAPVQRLFARLPAGPLLKKIEHWITLALDATGRLGVAGSLLLLFQSVVIWTCEGMIFLSAIRLLGLSVDGIAAWLAVSFANLSYLIPSSPGAIGPFELAVKTSLVNHGASMSQSAVFGLAIHVWMLLSVTGAGGIIFLIHRIRIHNHKPLLEEIEDLPARLP</sequence>
<evidence type="ECO:0000313" key="7">
    <source>
        <dbReference type="EMBL" id="MBB5315975.1"/>
    </source>
</evidence>
<dbReference type="InterPro" id="IPR022791">
    <property type="entry name" value="L-PG_synthase/AglD"/>
</dbReference>
<evidence type="ECO:0008006" key="9">
    <source>
        <dbReference type="Google" id="ProtNLM"/>
    </source>
</evidence>
<feature type="transmembrane region" description="Helical" evidence="6">
    <location>
        <begin position="121"/>
        <end position="142"/>
    </location>
</feature>
<organism evidence="7 8">
    <name type="scientific">Tunturiibacter empetritectus</name>
    <dbReference type="NCBI Taxonomy" id="3069691"/>
    <lineage>
        <taxon>Bacteria</taxon>
        <taxon>Pseudomonadati</taxon>
        <taxon>Acidobacteriota</taxon>
        <taxon>Terriglobia</taxon>
        <taxon>Terriglobales</taxon>
        <taxon>Acidobacteriaceae</taxon>
        <taxon>Tunturiibacter</taxon>
    </lineage>
</organism>
<proteinExistence type="predicted"/>
<feature type="transmembrane region" description="Helical" evidence="6">
    <location>
        <begin position="211"/>
        <end position="229"/>
    </location>
</feature>
<dbReference type="EMBL" id="JACHDY010000001">
    <property type="protein sequence ID" value="MBB5315975.1"/>
    <property type="molecule type" value="Genomic_DNA"/>
</dbReference>
<protein>
    <recommendedName>
        <fullName evidence="9">Flippase-like domain-containing protein</fullName>
    </recommendedName>
</protein>
<evidence type="ECO:0000256" key="2">
    <source>
        <dbReference type="ARBA" id="ARBA00022475"/>
    </source>
</evidence>
<feature type="transmembrane region" description="Helical" evidence="6">
    <location>
        <begin position="41"/>
        <end position="60"/>
    </location>
</feature>
<reference evidence="7" key="1">
    <citation type="submission" date="2020-08" db="EMBL/GenBank/DDBJ databases">
        <title>Genomic Encyclopedia of Type Strains, Phase IV (KMG-V): Genome sequencing to study the core and pangenomes of soil and plant-associated prokaryotes.</title>
        <authorList>
            <person name="Whitman W."/>
        </authorList>
    </citation>
    <scope>NUCLEOTIDE SEQUENCE [LARGE SCALE GENOMIC DNA]</scope>
    <source>
        <strain evidence="7">M8UP27</strain>
    </source>
</reference>
<name>A0A7W8IGU5_9BACT</name>
<dbReference type="PANTHER" id="PTHR39087">
    <property type="entry name" value="UPF0104 MEMBRANE PROTEIN MJ1595"/>
    <property type="match status" value="1"/>
</dbReference>
<comment type="subcellular location">
    <subcellularLocation>
        <location evidence="1">Cell membrane</location>
        <topology evidence="1">Multi-pass membrane protein</topology>
    </subcellularLocation>
</comment>
<feature type="transmembrane region" description="Helical" evidence="6">
    <location>
        <begin position="80"/>
        <end position="101"/>
    </location>
</feature>
<comment type="caution">
    <text evidence="7">The sequence shown here is derived from an EMBL/GenBank/DDBJ whole genome shotgun (WGS) entry which is preliminary data.</text>
</comment>
<evidence type="ECO:0000256" key="3">
    <source>
        <dbReference type="ARBA" id="ARBA00022692"/>
    </source>
</evidence>
<evidence type="ECO:0000256" key="4">
    <source>
        <dbReference type="ARBA" id="ARBA00022989"/>
    </source>
</evidence>
<feature type="transmembrane region" description="Helical" evidence="6">
    <location>
        <begin position="292"/>
        <end position="316"/>
    </location>
</feature>
<dbReference type="Proteomes" id="UP000568106">
    <property type="component" value="Unassembled WGS sequence"/>
</dbReference>
<keyword evidence="5 6" id="KW-0472">Membrane</keyword>
<feature type="transmembrane region" description="Helical" evidence="6">
    <location>
        <begin position="9"/>
        <end position="29"/>
    </location>
</feature>
<dbReference type="AlphaFoldDB" id="A0A7W8IGU5"/>
<evidence type="ECO:0000256" key="1">
    <source>
        <dbReference type="ARBA" id="ARBA00004651"/>
    </source>
</evidence>
<feature type="transmembrane region" description="Helical" evidence="6">
    <location>
        <begin position="154"/>
        <end position="174"/>
    </location>
</feature>
<keyword evidence="4 6" id="KW-1133">Transmembrane helix</keyword>